<dbReference type="Proteomes" id="UP000018936">
    <property type="component" value="Unassembled WGS sequence"/>
</dbReference>
<dbReference type="GO" id="GO:0071233">
    <property type="term" value="P:cellular response to L-leucine"/>
    <property type="evidence" value="ECO:0007669"/>
    <property type="project" value="TreeGrafter"/>
</dbReference>
<reference evidence="1 2" key="1">
    <citation type="journal article" date="2013" name="Proc. Natl. Acad. Sci. U.S.A.">
        <title>The king cobra genome reveals dynamic gene evolution and adaptation in the snake venom system.</title>
        <authorList>
            <person name="Vonk F.J."/>
            <person name="Casewell N.R."/>
            <person name="Henkel C.V."/>
            <person name="Heimberg A.M."/>
            <person name="Jansen H.J."/>
            <person name="McCleary R.J."/>
            <person name="Kerkkamp H.M."/>
            <person name="Vos R.A."/>
            <person name="Guerreiro I."/>
            <person name="Calvete J.J."/>
            <person name="Wuster W."/>
            <person name="Woods A.E."/>
            <person name="Logan J.M."/>
            <person name="Harrison R.A."/>
            <person name="Castoe T.A."/>
            <person name="de Koning A.P."/>
            <person name="Pollock D.D."/>
            <person name="Yandell M."/>
            <person name="Calderon D."/>
            <person name="Renjifo C."/>
            <person name="Currier R.B."/>
            <person name="Salgado D."/>
            <person name="Pla D."/>
            <person name="Sanz L."/>
            <person name="Hyder A.S."/>
            <person name="Ribeiro J.M."/>
            <person name="Arntzen J.W."/>
            <person name="van den Thillart G.E."/>
            <person name="Boetzer M."/>
            <person name="Pirovano W."/>
            <person name="Dirks R.P."/>
            <person name="Spaink H.P."/>
            <person name="Duboule D."/>
            <person name="McGlinn E."/>
            <person name="Kini R.M."/>
            <person name="Richardson M.K."/>
        </authorList>
    </citation>
    <scope>NUCLEOTIDE SEQUENCE</scope>
    <source>
        <tissue evidence="1">Blood</tissue>
    </source>
</reference>
<organism evidence="1 2">
    <name type="scientific">Ophiophagus hannah</name>
    <name type="common">King cobra</name>
    <name type="synonym">Naja hannah</name>
    <dbReference type="NCBI Taxonomy" id="8665"/>
    <lineage>
        <taxon>Eukaryota</taxon>
        <taxon>Metazoa</taxon>
        <taxon>Chordata</taxon>
        <taxon>Craniata</taxon>
        <taxon>Vertebrata</taxon>
        <taxon>Euteleostomi</taxon>
        <taxon>Lepidosauria</taxon>
        <taxon>Squamata</taxon>
        <taxon>Bifurcata</taxon>
        <taxon>Unidentata</taxon>
        <taxon>Episquamata</taxon>
        <taxon>Toxicofera</taxon>
        <taxon>Serpentes</taxon>
        <taxon>Colubroidea</taxon>
        <taxon>Elapidae</taxon>
        <taxon>Elapinae</taxon>
        <taxon>Ophiophagus</taxon>
    </lineage>
</organism>
<dbReference type="PANTHER" id="PTHR12474">
    <property type="entry name" value="P53 REGULATED PA26 NUCLEAR PROTEIN SESTRIN"/>
    <property type="match status" value="1"/>
</dbReference>
<feature type="non-terminal residue" evidence="1">
    <location>
        <position position="224"/>
    </location>
</feature>
<dbReference type="GO" id="GO:0070728">
    <property type="term" value="F:L-leucine binding"/>
    <property type="evidence" value="ECO:0007669"/>
    <property type="project" value="TreeGrafter"/>
</dbReference>
<evidence type="ECO:0000313" key="1">
    <source>
        <dbReference type="EMBL" id="ETE56324.1"/>
    </source>
</evidence>
<dbReference type="OrthoDB" id="337464at2759"/>
<name>V8N226_OPHHA</name>
<gene>
    <name evidence="1" type="ORF">L345_17965</name>
</gene>
<protein>
    <submittedName>
        <fullName evidence="1">Uncharacterized protein</fullName>
    </submittedName>
</protein>
<dbReference type="Pfam" id="PF04636">
    <property type="entry name" value="PA26"/>
    <property type="match status" value="1"/>
</dbReference>
<evidence type="ECO:0000313" key="2">
    <source>
        <dbReference type="Proteomes" id="UP000018936"/>
    </source>
</evidence>
<dbReference type="GO" id="GO:0016239">
    <property type="term" value="P:positive regulation of macroautophagy"/>
    <property type="evidence" value="ECO:0007669"/>
    <property type="project" value="TreeGrafter"/>
</dbReference>
<dbReference type="PANTHER" id="PTHR12474:SF1">
    <property type="entry name" value="SESTRIN 3"/>
    <property type="match status" value="1"/>
</dbReference>
<dbReference type="InterPro" id="IPR006730">
    <property type="entry name" value="Sestrin"/>
</dbReference>
<sequence length="224" mass="24795">GALAGALPLGATCALERACWGESQPASFCPPPEAAEDHFAFGCGCEQDPGPEGRGPLKLGLPASVCFCDVGNGCSQELLHLNRKRSLDSCVELESLRERIHRLQVGSEAREELRLPAQREEGFDGEFLGAADLSCYVLDPSFGYQEFAQCNEGQPQVFRVQDYSWEDHGFSLVNRLYSDIGHLLDEKFRKVDALHSCSMAKRQGCEQATFKRAIWNYVHCMFGI</sequence>
<accession>V8N226</accession>
<dbReference type="AlphaFoldDB" id="V8N226"/>
<feature type="non-terminal residue" evidence="1">
    <location>
        <position position="1"/>
    </location>
</feature>
<keyword evidence="2" id="KW-1185">Reference proteome</keyword>
<proteinExistence type="predicted"/>
<dbReference type="GO" id="GO:1904262">
    <property type="term" value="P:negative regulation of TORC1 signaling"/>
    <property type="evidence" value="ECO:0007669"/>
    <property type="project" value="TreeGrafter"/>
</dbReference>
<dbReference type="GO" id="GO:0016684">
    <property type="term" value="F:oxidoreductase activity, acting on peroxide as acceptor"/>
    <property type="evidence" value="ECO:0007669"/>
    <property type="project" value="TreeGrafter"/>
</dbReference>
<dbReference type="GO" id="GO:1990253">
    <property type="term" value="P:cellular response to leucine starvation"/>
    <property type="evidence" value="ECO:0007669"/>
    <property type="project" value="TreeGrafter"/>
</dbReference>
<dbReference type="GO" id="GO:0005634">
    <property type="term" value="C:nucleus"/>
    <property type="evidence" value="ECO:0007669"/>
    <property type="project" value="InterPro"/>
</dbReference>
<dbReference type="GO" id="GO:1901031">
    <property type="term" value="P:regulation of response to reactive oxygen species"/>
    <property type="evidence" value="ECO:0007669"/>
    <property type="project" value="InterPro"/>
</dbReference>
<comment type="caution">
    <text evidence="1">The sequence shown here is derived from an EMBL/GenBank/DDBJ whole genome shotgun (WGS) entry which is preliminary data.</text>
</comment>
<dbReference type="EMBL" id="AZIM01027626">
    <property type="protein sequence ID" value="ETE56324.1"/>
    <property type="molecule type" value="Genomic_DNA"/>
</dbReference>